<dbReference type="SUPFAM" id="SSF102114">
    <property type="entry name" value="Radical SAM enzymes"/>
    <property type="match status" value="1"/>
</dbReference>
<dbReference type="InterPro" id="IPR007197">
    <property type="entry name" value="rSAM"/>
</dbReference>
<dbReference type="CDD" id="cd01335">
    <property type="entry name" value="Radical_SAM"/>
    <property type="match status" value="1"/>
</dbReference>
<comment type="caution">
    <text evidence="8">The sequence shown here is derived from an EMBL/GenBank/DDBJ whole genome shotgun (WGS) entry which is preliminary data.</text>
</comment>
<evidence type="ECO:0000256" key="3">
    <source>
        <dbReference type="ARBA" id="ARBA00022723"/>
    </source>
</evidence>
<dbReference type="GO" id="GO:0003824">
    <property type="term" value="F:catalytic activity"/>
    <property type="evidence" value="ECO:0007669"/>
    <property type="project" value="InterPro"/>
</dbReference>
<sequence length="294" mass="33036">MNAELKINPTRLANNSPNRMAKKARPFQKESKSQIKELGISVTNKCNLSCKGCGFNVPNQITPTLSNSLDEHLTSLAQIKAVGVFIEKAVIVGGEATLNNDLTAFLNELRKSETCNQIELVTNGLYPRGVTPEVLATIDSLVISDYICSPEFADLWRTYAIQNGYTGPIDFRRKDAWDDLKGELENRDESVQTHWNTCFYRSYDVTLERGRLFSCSRLAKKGWDDQGLLITPKLCITDIAHYLNSETPRLGCYSCATVNRPSLIPVAEQLNTNKEKIYSKAKAYLTKETSYDFK</sequence>
<accession>A0A4R3IBW3</accession>
<dbReference type="SFLD" id="SFLDS00029">
    <property type="entry name" value="Radical_SAM"/>
    <property type="match status" value="1"/>
</dbReference>
<evidence type="ECO:0000256" key="2">
    <source>
        <dbReference type="ARBA" id="ARBA00022691"/>
    </source>
</evidence>
<proteinExistence type="predicted"/>
<dbReference type="Proteomes" id="UP000295793">
    <property type="component" value="Unassembled WGS sequence"/>
</dbReference>
<feature type="region of interest" description="Disordered" evidence="6">
    <location>
        <begin position="1"/>
        <end position="28"/>
    </location>
</feature>
<organism evidence="8 9">
    <name type="scientific">Reinekea marinisedimentorum</name>
    <dbReference type="NCBI Taxonomy" id="230495"/>
    <lineage>
        <taxon>Bacteria</taxon>
        <taxon>Pseudomonadati</taxon>
        <taxon>Pseudomonadota</taxon>
        <taxon>Gammaproteobacteria</taxon>
        <taxon>Oceanospirillales</taxon>
        <taxon>Saccharospirillaceae</taxon>
        <taxon>Reinekea</taxon>
    </lineage>
</organism>
<comment type="cofactor">
    <cofactor evidence="1">
        <name>[4Fe-4S] cluster</name>
        <dbReference type="ChEBI" id="CHEBI:49883"/>
    </cofactor>
</comment>
<dbReference type="RefSeq" id="WP_132699736.1">
    <property type="nucleotide sequence ID" value="NZ_SLZR01000002.1"/>
</dbReference>
<keyword evidence="9" id="KW-1185">Reference proteome</keyword>
<keyword evidence="3" id="KW-0479">Metal-binding</keyword>
<evidence type="ECO:0000256" key="6">
    <source>
        <dbReference type="SAM" id="MobiDB-lite"/>
    </source>
</evidence>
<dbReference type="GO" id="GO:0046872">
    <property type="term" value="F:metal ion binding"/>
    <property type="evidence" value="ECO:0007669"/>
    <property type="project" value="UniProtKB-KW"/>
</dbReference>
<evidence type="ECO:0000313" key="8">
    <source>
        <dbReference type="EMBL" id="TCS43105.1"/>
    </source>
</evidence>
<dbReference type="GO" id="GO:0051536">
    <property type="term" value="F:iron-sulfur cluster binding"/>
    <property type="evidence" value="ECO:0007669"/>
    <property type="project" value="UniProtKB-KW"/>
</dbReference>
<keyword evidence="4" id="KW-0408">Iron</keyword>
<evidence type="ECO:0000259" key="7">
    <source>
        <dbReference type="Pfam" id="PF04055"/>
    </source>
</evidence>
<keyword evidence="2" id="KW-0949">S-adenosyl-L-methionine</keyword>
<evidence type="ECO:0000256" key="4">
    <source>
        <dbReference type="ARBA" id="ARBA00023004"/>
    </source>
</evidence>
<dbReference type="Pfam" id="PF04055">
    <property type="entry name" value="Radical_SAM"/>
    <property type="match status" value="1"/>
</dbReference>
<evidence type="ECO:0000313" key="9">
    <source>
        <dbReference type="Proteomes" id="UP000295793"/>
    </source>
</evidence>
<keyword evidence="5" id="KW-0411">Iron-sulfur</keyword>
<dbReference type="EMBL" id="SLZR01000002">
    <property type="protein sequence ID" value="TCS43105.1"/>
    <property type="molecule type" value="Genomic_DNA"/>
</dbReference>
<evidence type="ECO:0000256" key="1">
    <source>
        <dbReference type="ARBA" id="ARBA00001966"/>
    </source>
</evidence>
<name>A0A4R3IBW3_9GAMM</name>
<feature type="domain" description="Radical SAM core" evidence="7">
    <location>
        <begin position="40"/>
        <end position="140"/>
    </location>
</feature>
<protein>
    <submittedName>
        <fullName evidence="8">4Fe-4S single cluster protein</fullName>
    </submittedName>
</protein>
<dbReference type="Gene3D" id="3.20.20.70">
    <property type="entry name" value="Aldolase class I"/>
    <property type="match status" value="1"/>
</dbReference>
<dbReference type="OrthoDB" id="6987203at2"/>
<dbReference type="AlphaFoldDB" id="A0A4R3IBW3"/>
<dbReference type="InterPro" id="IPR058240">
    <property type="entry name" value="rSAM_sf"/>
</dbReference>
<reference evidence="8 9" key="1">
    <citation type="submission" date="2019-03" db="EMBL/GenBank/DDBJ databases">
        <title>Genomic Encyclopedia of Archaeal and Bacterial Type Strains, Phase II (KMG-II): from individual species to whole genera.</title>
        <authorList>
            <person name="Goeker M."/>
        </authorList>
    </citation>
    <scope>NUCLEOTIDE SEQUENCE [LARGE SCALE GENOMIC DNA]</scope>
    <source>
        <strain evidence="8 9">DSM 15388</strain>
    </source>
</reference>
<dbReference type="InterPro" id="IPR013785">
    <property type="entry name" value="Aldolase_TIM"/>
</dbReference>
<evidence type="ECO:0000256" key="5">
    <source>
        <dbReference type="ARBA" id="ARBA00023014"/>
    </source>
</evidence>
<gene>
    <name evidence="8" type="ORF">BCF53_102129</name>
</gene>